<feature type="domain" description="HTH lysR-type" evidence="5">
    <location>
        <begin position="18"/>
        <end position="67"/>
    </location>
</feature>
<keyword evidence="4" id="KW-0804">Transcription</keyword>
<dbReference type="SUPFAM" id="SSF53850">
    <property type="entry name" value="Periplasmic binding protein-like II"/>
    <property type="match status" value="1"/>
</dbReference>
<dbReference type="EMBL" id="WUBS01000001">
    <property type="protein sequence ID" value="NDL61493.1"/>
    <property type="molecule type" value="Genomic_DNA"/>
</dbReference>
<dbReference type="PANTHER" id="PTHR30537:SF5">
    <property type="entry name" value="HTH-TYPE TRANSCRIPTIONAL ACTIVATOR TTDR-RELATED"/>
    <property type="match status" value="1"/>
</dbReference>
<comment type="similarity">
    <text evidence="1">Belongs to the LysR transcriptional regulatory family.</text>
</comment>
<comment type="caution">
    <text evidence="6">The sequence shown here is derived from an EMBL/GenBank/DDBJ whole genome shotgun (WGS) entry which is preliminary data.</text>
</comment>
<dbReference type="InterPro" id="IPR036390">
    <property type="entry name" value="WH_DNA-bd_sf"/>
</dbReference>
<organism evidence="6 7">
    <name type="scientific">Acerihabitans arboris</name>
    <dbReference type="NCBI Taxonomy" id="2691583"/>
    <lineage>
        <taxon>Bacteria</taxon>
        <taxon>Pseudomonadati</taxon>
        <taxon>Pseudomonadota</taxon>
        <taxon>Gammaproteobacteria</taxon>
        <taxon>Enterobacterales</taxon>
        <taxon>Pectobacteriaceae</taxon>
        <taxon>Acerihabitans</taxon>
    </lineage>
</organism>
<dbReference type="RefSeq" id="WP_162364163.1">
    <property type="nucleotide sequence ID" value="NZ_WUBS01000001.1"/>
</dbReference>
<dbReference type="Pfam" id="PF00126">
    <property type="entry name" value="HTH_1"/>
    <property type="match status" value="1"/>
</dbReference>
<sequence length="304" mass="34139">MLKKSKEFNSTTEDLLFFLRVASSGSLTATAKELGLSLPAVSKRLAQLELRLGVQLISRTTRRLELTSEGRVYFEGARPILNQLADLESAVCLNTGRLKGSLQVNAPFGFGRRHVAPLVSAFATLHQELDISLQLTNQSSNFLDANIDVDIRMGAVPDSRLIARKILANPRVICCSPAYIDNFRAPSDIQDLVNHNCIILRQYESDYGIWRFTKQSQLINQKVKGRFSTNDGEVAMRAALDGHGLIMRSWWDAKKYIHSGELVQVLKDYSLPDGDVYAVYQYRKFIPGRIAVFVEYLQENLGKV</sequence>
<keyword evidence="7" id="KW-1185">Reference proteome</keyword>
<evidence type="ECO:0000313" key="7">
    <source>
        <dbReference type="Proteomes" id="UP000461443"/>
    </source>
</evidence>
<gene>
    <name evidence="6" type="ORF">GRH90_01760</name>
</gene>
<dbReference type="InterPro" id="IPR036388">
    <property type="entry name" value="WH-like_DNA-bd_sf"/>
</dbReference>
<dbReference type="InterPro" id="IPR000847">
    <property type="entry name" value="LysR_HTH_N"/>
</dbReference>
<name>A0A845S9R1_9GAMM</name>
<reference evidence="6 7" key="1">
    <citation type="submission" date="2019-12" db="EMBL/GenBank/DDBJ databases">
        <authorList>
            <person name="Lee S.D."/>
        </authorList>
    </citation>
    <scope>NUCLEOTIDE SEQUENCE [LARGE SCALE GENOMIC DNA]</scope>
    <source>
        <strain evidence="6 7">SAP-6</strain>
    </source>
</reference>
<evidence type="ECO:0000259" key="5">
    <source>
        <dbReference type="PROSITE" id="PS50931"/>
    </source>
</evidence>
<dbReference type="PANTHER" id="PTHR30537">
    <property type="entry name" value="HTH-TYPE TRANSCRIPTIONAL REGULATOR"/>
    <property type="match status" value="1"/>
</dbReference>
<dbReference type="Gene3D" id="3.40.190.290">
    <property type="match status" value="1"/>
</dbReference>
<evidence type="ECO:0000256" key="3">
    <source>
        <dbReference type="ARBA" id="ARBA00023125"/>
    </source>
</evidence>
<proteinExistence type="inferred from homology"/>
<accession>A0A845S9R1</accession>
<dbReference type="GO" id="GO:0006351">
    <property type="term" value="P:DNA-templated transcription"/>
    <property type="evidence" value="ECO:0007669"/>
    <property type="project" value="TreeGrafter"/>
</dbReference>
<dbReference type="FunFam" id="3.40.190.290:FF:000001">
    <property type="entry name" value="Transcriptional regulator, LysR family"/>
    <property type="match status" value="1"/>
</dbReference>
<dbReference type="PROSITE" id="PS50931">
    <property type="entry name" value="HTH_LYSR"/>
    <property type="match status" value="1"/>
</dbReference>
<dbReference type="AlphaFoldDB" id="A0A845S9R1"/>
<keyword evidence="2" id="KW-0805">Transcription regulation</keyword>
<dbReference type="Pfam" id="PF03466">
    <property type="entry name" value="LysR_substrate"/>
    <property type="match status" value="1"/>
</dbReference>
<reference evidence="6 7" key="2">
    <citation type="submission" date="2020-02" db="EMBL/GenBank/DDBJ databases">
        <title>The new genus of Enterobacteriales.</title>
        <authorList>
            <person name="Kim I.S."/>
        </authorList>
    </citation>
    <scope>NUCLEOTIDE SEQUENCE [LARGE SCALE GENOMIC DNA]</scope>
    <source>
        <strain evidence="6 7">SAP-6</strain>
    </source>
</reference>
<evidence type="ECO:0000256" key="4">
    <source>
        <dbReference type="ARBA" id="ARBA00023163"/>
    </source>
</evidence>
<dbReference type="GO" id="GO:0003700">
    <property type="term" value="F:DNA-binding transcription factor activity"/>
    <property type="evidence" value="ECO:0007669"/>
    <property type="project" value="InterPro"/>
</dbReference>
<evidence type="ECO:0000256" key="2">
    <source>
        <dbReference type="ARBA" id="ARBA00023015"/>
    </source>
</evidence>
<protein>
    <submittedName>
        <fullName evidence="6">LysR family transcriptional regulator</fullName>
    </submittedName>
</protein>
<dbReference type="GO" id="GO:0043565">
    <property type="term" value="F:sequence-specific DNA binding"/>
    <property type="evidence" value="ECO:0007669"/>
    <property type="project" value="TreeGrafter"/>
</dbReference>
<dbReference type="Gene3D" id="1.10.10.10">
    <property type="entry name" value="Winged helix-like DNA-binding domain superfamily/Winged helix DNA-binding domain"/>
    <property type="match status" value="1"/>
</dbReference>
<keyword evidence="3" id="KW-0238">DNA-binding</keyword>
<dbReference type="FunFam" id="1.10.10.10:FF:000001">
    <property type="entry name" value="LysR family transcriptional regulator"/>
    <property type="match status" value="1"/>
</dbReference>
<evidence type="ECO:0000256" key="1">
    <source>
        <dbReference type="ARBA" id="ARBA00009437"/>
    </source>
</evidence>
<dbReference type="Proteomes" id="UP000461443">
    <property type="component" value="Unassembled WGS sequence"/>
</dbReference>
<dbReference type="SUPFAM" id="SSF46785">
    <property type="entry name" value="Winged helix' DNA-binding domain"/>
    <property type="match status" value="1"/>
</dbReference>
<evidence type="ECO:0000313" key="6">
    <source>
        <dbReference type="EMBL" id="NDL61493.1"/>
    </source>
</evidence>
<dbReference type="InterPro" id="IPR005119">
    <property type="entry name" value="LysR_subst-bd"/>
</dbReference>
<dbReference type="InterPro" id="IPR058163">
    <property type="entry name" value="LysR-type_TF_proteobact-type"/>
</dbReference>